<feature type="region of interest" description="Disordered" evidence="8">
    <location>
        <begin position="136"/>
        <end position="167"/>
    </location>
</feature>
<dbReference type="InterPro" id="IPR003613">
    <property type="entry name" value="Ubox_domain"/>
</dbReference>
<evidence type="ECO:0000313" key="11">
    <source>
        <dbReference type="EMBL" id="EFH45760.1"/>
    </source>
</evidence>
<dbReference type="SMART" id="SM00504">
    <property type="entry name" value="Ubox"/>
    <property type="match status" value="1"/>
</dbReference>
<dbReference type="Gene3D" id="3.30.40.10">
    <property type="entry name" value="Zinc/RING finger domain, C3HC4 (zinc finger)"/>
    <property type="match status" value="1"/>
</dbReference>
<proteinExistence type="predicted"/>
<dbReference type="SUPFAM" id="SSF57850">
    <property type="entry name" value="RING/U-box"/>
    <property type="match status" value="1"/>
</dbReference>
<evidence type="ECO:0000256" key="7">
    <source>
        <dbReference type="ARBA" id="ARBA00022786"/>
    </source>
</evidence>
<dbReference type="KEGG" id="aly:9303522"/>
<dbReference type="Proteomes" id="UP000008694">
    <property type="component" value="Unassembled WGS sequence"/>
</dbReference>
<evidence type="ECO:0000256" key="6">
    <source>
        <dbReference type="ARBA" id="ARBA00022737"/>
    </source>
</evidence>
<dbReference type="UniPathway" id="UPA00143"/>
<evidence type="ECO:0000256" key="4">
    <source>
        <dbReference type="ARBA" id="ARBA00012483"/>
    </source>
</evidence>
<dbReference type="SUPFAM" id="SSF48371">
    <property type="entry name" value="ARM repeat"/>
    <property type="match status" value="1"/>
</dbReference>
<dbReference type="InterPro" id="IPR000225">
    <property type="entry name" value="Armadillo"/>
</dbReference>
<evidence type="ECO:0000256" key="1">
    <source>
        <dbReference type="ARBA" id="ARBA00000900"/>
    </source>
</evidence>
<dbReference type="EMBL" id="GL348719">
    <property type="protein sequence ID" value="EFH45760.1"/>
    <property type="molecule type" value="Genomic_DNA"/>
</dbReference>
<dbReference type="OrthoDB" id="7537227at2759"/>
<dbReference type="Gramene" id="scaffold_701416.1">
    <property type="protein sequence ID" value="scaffold_701416.1"/>
    <property type="gene ID" value="scaffold_701416.1"/>
</dbReference>
<dbReference type="PANTHER" id="PTHR23315">
    <property type="entry name" value="U BOX DOMAIN-CONTAINING"/>
    <property type="match status" value="1"/>
</dbReference>
<comment type="pathway">
    <text evidence="3">Protein modification; protein ubiquitination.</text>
</comment>
<evidence type="ECO:0000313" key="12">
    <source>
        <dbReference type="Proteomes" id="UP000008694"/>
    </source>
</evidence>
<dbReference type="InterPro" id="IPR013083">
    <property type="entry name" value="Znf_RING/FYVE/PHD"/>
</dbReference>
<dbReference type="EC" id="2.3.2.27" evidence="4"/>
<dbReference type="FunFam" id="3.30.40.10:FF:000565">
    <property type="entry name" value="RING-type E3 ubiquitin transferase"/>
    <property type="match status" value="1"/>
</dbReference>
<sequence>MNPTASQNSSSSTPSSELDSLLLSSLFQIKSPRIGLHVHRRTPTEFLCPITGFLMSDPVVVASGQTFERISVQVCRNLGFAPKLHDGPQPDLSTVIPNLAMKSTILSWCDRNKMEHPRPPDYAYVEGGVVRTRMNSIPPGTGHRIAKSEILPPVAENSNSNSDSDYESVMGAIRSRSRTSISSTTSLPLYQTRPVNHSTRIQDSFSTSDYSSFPPMSPEEEEIYNKLSSVDTIDHEQGLIQLRKTTRSNEGTRISLCTDRILSLLRSLIVSRYNIVQTNAAASIVNLSLEKPNKLKIVRSGFVPLLIDVLKSRSTEAQEHVIGALFSLIGIITRIGFKIGLLFWVLVWHGVWHSKSKINHEI</sequence>
<name>D7MDC4_ARALL</name>
<dbReference type="Gene3D" id="1.25.10.10">
    <property type="entry name" value="Leucine-rich Repeat Variant"/>
    <property type="match status" value="1"/>
</dbReference>
<protein>
    <recommendedName>
        <fullName evidence="4">RING-type E3 ubiquitin transferase</fullName>
        <ecNumber evidence="4">2.3.2.27</ecNumber>
    </recommendedName>
</protein>
<evidence type="ECO:0000256" key="9">
    <source>
        <dbReference type="SAM" id="Phobius"/>
    </source>
</evidence>
<keyword evidence="9" id="KW-0812">Transmembrane</keyword>
<dbReference type="AlphaFoldDB" id="D7MDC4"/>
<evidence type="ECO:0000256" key="3">
    <source>
        <dbReference type="ARBA" id="ARBA00004906"/>
    </source>
</evidence>
<comment type="function">
    <text evidence="2">Functions as an E3 ubiquitin ligase.</text>
</comment>
<keyword evidence="9" id="KW-0472">Membrane</keyword>
<keyword evidence="12" id="KW-1185">Reference proteome</keyword>
<dbReference type="InterPro" id="IPR016024">
    <property type="entry name" value="ARM-type_fold"/>
</dbReference>
<dbReference type="PANTHER" id="PTHR23315:SF283">
    <property type="entry name" value="U-BOX DOMAIN-CONTAINING PROTEIN 39"/>
    <property type="match status" value="1"/>
</dbReference>
<dbReference type="Pfam" id="PF00514">
    <property type="entry name" value="Arm"/>
    <property type="match status" value="1"/>
</dbReference>
<feature type="domain" description="U-box" evidence="10">
    <location>
        <begin position="41"/>
        <end position="115"/>
    </location>
</feature>
<keyword evidence="5" id="KW-0808">Transferase</keyword>
<comment type="catalytic activity">
    <reaction evidence="1">
        <text>S-ubiquitinyl-[E2 ubiquitin-conjugating enzyme]-L-cysteine + [acceptor protein]-L-lysine = [E2 ubiquitin-conjugating enzyme]-L-cysteine + N(6)-ubiquitinyl-[acceptor protein]-L-lysine.</text>
        <dbReference type="EC" id="2.3.2.27"/>
    </reaction>
</comment>
<reference evidence="12" key="1">
    <citation type="journal article" date="2011" name="Nat. Genet.">
        <title>The Arabidopsis lyrata genome sequence and the basis of rapid genome size change.</title>
        <authorList>
            <person name="Hu T.T."/>
            <person name="Pattyn P."/>
            <person name="Bakker E.G."/>
            <person name="Cao J."/>
            <person name="Cheng J.-F."/>
            <person name="Clark R.M."/>
            <person name="Fahlgren N."/>
            <person name="Fawcett J.A."/>
            <person name="Grimwood J."/>
            <person name="Gundlach H."/>
            <person name="Haberer G."/>
            <person name="Hollister J.D."/>
            <person name="Ossowski S."/>
            <person name="Ottilar R.P."/>
            <person name="Salamov A.A."/>
            <person name="Schneeberger K."/>
            <person name="Spannagl M."/>
            <person name="Wang X."/>
            <person name="Yang L."/>
            <person name="Nasrallah M.E."/>
            <person name="Bergelson J."/>
            <person name="Carrington J.C."/>
            <person name="Gaut B.S."/>
            <person name="Schmutz J."/>
            <person name="Mayer K.F.X."/>
            <person name="Van de Peer Y."/>
            <person name="Grigoriev I.V."/>
            <person name="Nordborg M."/>
            <person name="Weigel D."/>
            <person name="Guo Y.-L."/>
        </authorList>
    </citation>
    <scope>NUCLEOTIDE SEQUENCE [LARGE SCALE GENOMIC DNA]</scope>
    <source>
        <strain evidence="12">cv. MN47</strain>
    </source>
</reference>
<dbReference type="HOGENOM" id="CLU_765822_0_0_1"/>
<evidence type="ECO:0000259" key="10">
    <source>
        <dbReference type="PROSITE" id="PS51698"/>
    </source>
</evidence>
<dbReference type="InterPro" id="IPR011989">
    <property type="entry name" value="ARM-like"/>
</dbReference>
<keyword evidence="6" id="KW-0677">Repeat</keyword>
<dbReference type="PROSITE" id="PS51698">
    <property type="entry name" value="U_BOX"/>
    <property type="match status" value="1"/>
</dbReference>
<keyword evidence="9" id="KW-1133">Transmembrane helix</keyword>
<evidence type="ECO:0000256" key="2">
    <source>
        <dbReference type="ARBA" id="ARBA00003861"/>
    </source>
</evidence>
<organism evidence="12">
    <name type="scientific">Arabidopsis lyrata subsp. lyrata</name>
    <name type="common">Lyre-leaved rock-cress</name>
    <dbReference type="NCBI Taxonomy" id="81972"/>
    <lineage>
        <taxon>Eukaryota</taxon>
        <taxon>Viridiplantae</taxon>
        <taxon>Streptophyta</taxon>
        <taxon>Embryophyta</taxon>
        <taxon>Tracheophyta</taxon>
        <taxon>Spermatophyta</taxon>
        <taxon>Magnoliopsida</taxon>
        <taxon>eudicotyledons</taxon>
        <taxon>Gunneridae</taxon>
        <taxon>Pentapetalae</taxon>
        <taxon>rosids</taxon>
        <taxon>malvids</taxon>
        <taxon>Brassicales</taxon>
        <taxon>Brassicaceae</taxon>
        <taxon>Camelineae</taxon>
        <taxon>Arabidopsis</taxon>
    </lineage>
</organism>
<dbReference type="eggNOG" id="ENOG502QPJU">
    <property type="taxonomic scope" value="Eukaryota"/>
</dbReference>
<dbReference type="GO" id="GO:0061630">
    <property type="term" value="F:ubiquitin protein ligase activity"/>
    <property type="evidence" value="ECO:0007669"/>
    <property type="project" value="UniProtKB-EC"/>
</dbReference>
<dbReference type="GO" id="GO:0016567">
    <property type="term" value="P:protein ubiquitination"/>
    <property type="evidence" value="ECO:0007669"/>
    <property type="project" value="UniProtKB-UniPathway"/>
</dbReference>
<feature type="transmembrane region" description="Helical" evidence="9">
    <location>
        <begin position="321"/>
        <end position="347"/>
    </location>
</feature>
<dbReference type="Pfam" id="PF04564">
    <property type="entry name" value="U-box"/>
    <property type="match status" value="1"/>
</dbReference>
<evidence type="ECO:0000256" key="8">
    <source>
        <dbReference type="SAM" id="MobiDB-lite"/>
    </source>
</evidence>
<gene>
    <name evidence="11" type="ORF">ARALYDRAFT_913674</name>
</gene>
<accession>D7MDC4</accession>
<evidence type="ECO:0000256" key="5">
    <source>
        <dbReference type="ARBA" id="ARBA00022679"/>
    </source>
</evidence>
<dbReference type="STRING" id="81972.D7MDC4"/>
<keyword evidence="7" id="KW-0833">Ubl conjugation pathway</keyword>